<dbReference type="GO" id="GO:0032259">
    <property type="term" value="P:methylation"/>
    <property type="evidence" value="ECO:0007669"/>
    <property type="project" value="UniProtKB-KW"/>
</dbReference>
<dbReference type="EMBL" id="JBFAKC010000005">
    <property type="protein sequence ID" value="MEV0708364.1"/>
    <property type="molecule type" value="Genomic_DNA"/>
</dbReference>
<reference evidence="2 3" key="1">
    <citation type="submission" date="2024-06" db="EMBL/GenBank/DDBJ databases">
        <title>The Natural Products Discovery Center: Release of the First 8490 Sequenced Strains for Exploring Actinobacteria Biosynthetic Diversity.</title>
        <authorList>
            <person name="Kalkreuter E."/>
            <person name="Kautsar S.A."/>
            <person name="Yang D."/>
            <person name="Bader C.D."/>
            <person name="Teijaro C.N."/>
            <person name="Fluegel L."/>
            <person name="Davis C.M."/>
            <person name="Simpson J.R."/>
            <person name="Lauterbach L."/>
            <person name="Steele A.D."/>
            <person name="Gui C."/>
            <person name="Meng S."/>
            <person name="Li G."/>
            <person name="Viehrig K."/>
            <person name="Ye F."/>
            <person name="Su P."/>
            <person name="Kiefer A.F."/>
            <person name="Nichols A."/>
            <person name="Cepeda A.J."/>
            <person name="Yan W."/>
            <person name="Fan B."/>
            <person name="Jiang Y."/>
            <person name="Adhikari A."/>
            <person name="Zheng C.-J."/>
            <person name="Schuster L."/>
            <person name="Cowan T.M."/>
            <person name="Smanski M.J."/>
            <person name="Chevrette M.G."/>
            <person name="De Carvalho L.P.S."/>
            <person name="Shen B."/>
        </authorList>
    </citation>
    <scope>NUCLEOTIDE SEQUENCE [LARGE SCALE GENOMIC DNA]</scope>
    <source>
        <strain evidence="2 3">NPDC050403</strain>
    </source>
</reference>
<sequence>MTSDLVQHYSTTSEGDRLFRSAHGRLEFLRTQQLVRRVLTSPVSVLDVGGGTGVHARWLAADGHSVHLVDPVPGHIDTAADLPGVTAQVGDARRLPTADNSVDAVVMLGPLYHLTDSADRTSALREAVRVLRPGGILIAAAISRYLSALESGANGSLDDTLTPSVRKVIATGEYDGHVGFMPTHWHTADELRSEVHAAGLVDVQVYGIEGPAWMALDQVGPGIDQALMTAALRCAHLLEQDPRIIDTSAHLLAIARTADRIAST</sequence>
<proteinExistence type="predicted"/>
<feature type="domain" description="Methyltransferase type 11" evidence="1">
    <location>
        <begin position="46"/>
        <end position="138"/>
    </location>
</feature>
<evidence type="ECO:0000313" key="2">
    <source>
        <dbReference type="EMBL" id="MEV0708364.1"/>
    </source>
</evidence>
<dbReference type="RefSeq" id="WP_357783046.1">
    <property type="nucleotide sequence ID" value="NZ_JBFAKC010000005.1"/>
</dbReference>
<keyword evidence="3" id="KW-1185">Reference proteome</keyword>
<dbReference type="EC" id="2.1.-.-" evidence="2"/>
<dbReference type="InterPro" id="IPR013216">
    <property type="entry name" value="Methyltransf_11"/>
</dbReference>
<evidence type="ECO:0000259" key="1">
    <source>
        <dbReference type="Pfam" id="PF08241"/>
    </source>
</evidence>
<protein>
    <submittedName>
        <fullName evidence="2">Class I SAM-dependent methyltransferase</fullName>
        <ecNumber evidence="2">2.1.-.-</ecNumber>
    </submittedName>
</protein>
<evidence type="ECO:0000313" key="3">
    <source>
        <dbReference type="Proteomes" id="UP001551695"/>
    </source>
</evidence>
<dbReference type="CDD" id="cd02440">
    <property type="entry name" value="AdoMet_MTases"/>
    <property type="match status" value="1"/>
</dbReference>
<dbReference type="SUPFAM" id="SSF53335">
    <property type="entry name" value="S-adenosyl-L-methionine-dependent methyltransferases"/>
    <property type="match status" value="1"/>
</dbReference>
<dbReference type="Proteomes" id="UP001551695">
    <property type="component" value="Unassembled WGS sequence"/>
</dbReference>
<comment type="caution">
    <text evidence="2">The sequence shown here is derived from an EMBL/GenBank/DDBJ whole genome shotgun (WGS) entry which is preliminary data.</text>
</comment>
<dbReference type="Gene3D" id="3.40.50.150">
    <property type="entry name" value="Vaccinia Virus protein VP39"/>
    <property type="match status" value="1"/>
</dbReference>
<keyword evidence="2" id="KW-0808">Transferase</keyword>
<accession>A0ABV3FSG3</accession>
<dbReference type="InterPro" id="IPR029063">
    <property type="entry name" value="SAM-dependent_MTases_sf"/>
</dbReference>
<dbReference type="GO" id="GO:0008168">
    <property type="term" value="F:methyltransferase activity"/>
    <property type="evidence" value="ECO:0007669"/>
    <property type="project" value="UniProtKB-KW"/>
</dbReference>
<name>A0ABV3FSG3_9NOCA</name>
<dbReference type="Pfam" id="PF08241">
    <property type="entry name" value="Methyltransf_11"/>
    <property type="match status" value="1"/>
</dbReference>
<dbReference type="PANTHER" id="PTHR43591">
    <property type="entry name" value="METHYLTRANSFERASE"/>
    <property type="match status" value="1"/>
</dbReference>
<gene>
    <name evidence="2" type="ORF">AB0I48_12425</name>
</gene>
<organism evidence="2 3">
    <name type="scientific">Nocardia aurea</name>
    <dbReference type="NCBI Taxonomy" id="2144174"/>
    <lineage>
        <taxon>Bacteria</taxon>
        <taxon>Bacillati</taxon>
        <taxon>Actinomycetota</taxon>
        <taxon>Actinomycetes</taxon>
        <taxon>Mycobacteriales</taxon>
        <taxon>Nocardiaceae</taxon>
        <taxon>Nocardia</taxon>
    </lineage>
</organism>
<keyword evidence="2" id="KW-0489">Methyltransferase</keyword>